<evidence type="ECO:0000313" key="6">
    <source>
        <dbReference type="EMBL" id="CAP56543.1"/>
    </source>
</evidence>
<gene>
    <name evidence="6" type="ordered locus">GDI2600</name>
</gene>
<dbReference type="Pfam" id="PF13693">
    <property type="entry name" value="HTH_35"/>
    <property type="match status" value="1"/>
</dbReference>
<dbReference type="InterPro" id="IPR010982">
    <property type="entry name" value="Lambda_DNA-bd_dom_sf"/>
</dbReference>
<keyword evidence="4" id="KW-0804">Transcription</keyword>
<dbReference type="KEGG" id="gdi:GDI2600"/>
<evidence type="ECO:0000259" key="5">
    <source>
        <dbReference type="Pfam" id="PF13693"/>
    </source>
</evidence>
<sequence length="103" mass="11431">MARKPCAMPMHVEDIKAELRKRYGSLASISRQLGLNPNALTAAIHKPGNSVRSERRIAELLGKAPHEVFPDRFHKDGTPISRVVDRKPTCRIPDRLRANGVAA</sequence>
<accession>A9HP45</accession>
<evidence type="ECO:0000313" key="7">
    <source>
        <dbReference type="Proteomes" id="UP000001176"/>
    </source>
</evidence>
<dbReference type="InterPro" id="IPR038722">
    <property type="entry name" value="Ner_HTH_dom"/>
</dbReference>
<organism evidence="6 7">
    <name type="scientific">Gluconacetobacter diazotrophicus (strain ATCC 49037 / DSM 5601 / CCUG 37298 / CIP 103539 / LMG 7603 / PAl5)</name>
    <dbReference type="NCBI Taxonomy" id="272568"/>
    <lineage>
        <taxon>Bacteria</taxon>
        <taxon>Pseudomonadati</taxon>
        <taxon>Pseudomonadota</taxon>
        <taxon>Alphaproteobacteria</taxon>
        <taxon>Acetobacterales</taxon>
        <taxon>Acetobacteraceae</taxon>
        <taxon>Gluconacetobacter</taxon>
    </lineage>
</organism>
<proteinExistence type="inferred from homology"/>
<keyword evidence="7" id="KW-1185">Reference proteome</keyword>
<dbReference type="Gene3D" id="1.10.260.40">
    <property type="entry name" value="lambda repressor-like DNA-binding domains"/>
    <property type="match status" value="1"/>
</dbReference>
<comment type="similarity">
    <text evidence="1">Belongs to the ner transcriptional regulatory family.</text>
</comment>
<keyword evidence="3" id="KW-0238">DNA-binding</keyword>
<dbReference type="SUPFAM" id="SSF47413">
    <property type="entry name" value="lambda repressor-like DNA-binding domains"/>
    <property type="match status" value="1"/>
</dbReference>
<dbReference type="GO" id="GO:0003677">
    <property type="term" value="F:DNA binding"/>
    <property type="evidence" value="ECO:0007669"/>
    <property type="project" value="UniProtKB-KW"/>
</dbReference>
<dbReference type="AlphaFoldDB" id="A9HP45"/>
<evidence type="ECO:0000256" key="4">
    <source>
        <dbReference type="ARBA" id="ARBA00023163"/>
    </source>
</evidence>
<evidence type="ECO:0000256" key="1">
    <source>
        <dbReference type="ARBA" id="ARBA00006157"/>
    </source>
</evidence>
<reference evidence="6 7" key="1">
    <citation type="journal article" date="2009" name="BMC Genomics">
        <title>Complete genome sequence of the sugarcane nitrogen-fixing endophyte Gluconacetobacter diazotrophicus Pal5.</title>
        <authorList>
            <person name="Bertalan M."/>
            <person name="Albano R."/>
            <person name="Padua V."/>
            <person name="Rouws L."/>
            <person name="Rojas C."/>
            <person name="Hemerly A."/>
            <person name="Teixeira K."/>
            <person name="Schwab S."/>
            <person name="Araujo J."/>
            <person name="Oliveira A."/>
            <person name="Franca L."/>
            <person name="Magalhaes V."/>
            <person name="Alqueres S."/>
            <person name="Cardoso A."/>
            <person name="Almeida W."/>
            <person name="Loureiro M.M."/>
            <person name="Nogueira E."/>
            <person name="Cidade D."/>
            <person name="Oliveira D."/>
            <person name="Simao T."/>
            <person name="Macedo J."/>
            <person name="Valadao A."/>
            <person name="Dreschsel M."/>
            <person name="Freitas F."/>
            <person name="Vidal M."/>
            <person name="Guedes H."/>
            <person name="Rodrigues E."/>
            <person name="Meneses C."/>
            <person name="Brioso P."/>
            <person name="Pozzer L."/>
            <person name="Figueiredo D."/>
            <person name="Montano H."/>
            <person name="Junior J."/>
            <person name="Filho G."/>
            <person name="Flores V."/>
            <person name="Ferreira B."/>
            <person name="Branco A."/>
            <person name="Gonzalez P."/>
            <person name="Guillobel H."/>
            <person name="Lemos M."/>
            <person name="Seibel L."/>
            <person name="Macedo J."/>
            <person name="Alves-Ferreira M."/>
            <person name="Sachetto-Martins G."/>
            <person name="Coelho A."/>
            <person name="Santos E."/>
            <person name="Amaral G."/>
            <person name="Neves A."/>
            <person name="Pacheco A.B."/>
            <person name="Carvalho D."/>
            <person name="Lery L."/>
            <person name="Bisch P."/>
            <person name="Rossle S.C."/>
            <person name="Urmenyi T."/>
            <person name="Kruger W.V."/>
            <person name="Martins O."/>
            <person name="Baldani J.I."/>
            <person name="Ferreira P.C."/>
        </authorList>
    </citation>
    <scope>NUCLEOTIDE SEQUENCE [LARGE SCALE GENOMIC DNA]</scope>
    <source>
        <strain evidence="7">ATCC 49037 / DSM 5601 / CCUG 37298 / CIP 103539 / LMG 7603 / PAl5</strain>
    </source>
</reference>
<evidence type="ECO:0000256" key="2">
    <source>
        <dbReference type="ARBA" id="ARBA00023015"/>
    </source>
</evidence>
<name>A9HP45_GLUDA</name>
<dbReference type="EMBL" id="AM889285">
    <property type="protein sequence ID" value="CAP56543.1"/>
    <property type="molecule type" value="Genomic_DNA"/>
</dbReference>
<evidence type="ECO:0000256" key="3">
    <source>
        <dbReference type="ARBA" id="ARBA00023125"/>
    </source>
</evidence>
<dbReference type="Proteomes" id="UP000001176">
    <property type="component" value="Chromosome"/>
</dbReference>
<keyword evidence="2" id="KW-0805">Transcription regulation</keyword>
<protein>
    <submittedName>
        <fullName evidence="6">Putative sugar fermentation stimulation protein B</fullName>
    </submittedName>
</protein>
<feature type="domain" description="Ner winged helix-turn-helix DNA-binding" evidence="5">
    <location>
        <begin position="10"/>
        <end position="82"/>
    </location>
</feature>